<proteinExistence type="inferred from homology"/>
<dbReference type="InterPro" id="IPR015421">
    <property type="entry name" value="PyrdxlP-dep_Trfase_major"/>
</dbReference>
<dbReference type="InterPro" id="IPR015424">
    <property type="entry name" value="PyrdxlP-dep_Trfase"/>
</dbReference>
<keyword evidence="5" id="KW-0663">Pyridoxal phosphate</keyword>
<accession>A0A0U3U7E0</accession>
<dbReference type="Gene3D" id="3.40.640.10">
    <property type="entry name" value="Type I PLP-dependent aspartate aminotransferase-like (Major domain)"/>
    <property type="match status" value="1"/>
</dbReference>
<evidence type="ECO:0000313" key="8">
    <source>
        <dbReference type="EMBL" id="ALV85560.1"/>
    </source>
</evidence>
<reference evidence="8" key="1">
    <citation type="journal article" date="2015" name="J. Microbiol. Biotechnol.">
        <title>Functional Metagenome Mining of Soil for a Novel Gentamicin Resistance Gene.</title>
        <authorList>
            <person name="Im H."/>
            <person name="Kim K.M."/>
            <person name="Lee S.H."/>
            <person name="Ryu C.M."/>
        </authorList>
    </citation>
    <scope>NUCLEOTIDE SEQUENCE</scope>
</reference>
<evidence type="ECO:0000256" key="6">
    <source>
        <dbReference type="RuleBase" id="RU000481"/>
    </source>
</evidence>
<keyword evidence="4 6" id="KW-0808">Transferase</keyword>
<dbReference type="InterPro" id="IPR050596">
    <property type="entry name" value="AspAT/PAT-like"/>
</dbReference>
<keyword evidence="3 6" id="KW-0032">Aminotransferase</keyword>
<dbReference type="InterPro" id="IPR004839">
    <property type="entry name" value="Aminotransferase_I/II_large"/>
</dbReference>
<sequence length="406" mass="44033">MPLTVSDRARNVIASPIRKYVPLIKAAEEAGAEFIKLHIGDPDLDAPPRILRAIRSYAGKTLPYAPSSGLPEHVAAWQAYYGKLGVAIAPSDFVPTAGCAEAIQMAMMAVADPGDDILCFEPLYTGFKAAARMFGVNLVPVPLDIADNFALPAIAEIEKRVTPKTKAIIVINPDNPTGKAWRKEELEAVLAVAGRRNLFVISDETYREIVFKGKPSTMLSFPRYRDRVIVVDSLSKRFSVPGARMGCVVSFNRDVSGAVLKFAMARLSTPTIEQLAVAPLLRDPGAYVKKVVAEYKARRDAAVGALAKIPGVVHGRPEGAFYVVAKLPIPDADAFVRFLIQDFRKDGVSVTVTPIKDFYATPGRGADEIRIALVRPPAVIKKGIGLLAQALKEYGAERSRDKAVKR</sequence>
<evidence type="ECO:0000256" key="4">
    <source>
        <dbReference type="ARBA" id="ARBA00022679"/>
    </source>
</evidence>
<dbReference type="InterPro" id="IPR004838">
    <property type="entry name" value="NHTrfase_class1_PyrdxlP-BS"/>
</dbReference>
<dbReference type="AlphaFoldDB" id="A0A0U3U7E0"/>
<comment type="cofactor">
    <cofactor evidence="1 6">
        <name>pyridoxal 5'-phosphate</name>
        <dbReference type="ChEBI" id="CHEBI:597326"/>
    </cofactor>
</comment>
<dbReference type="SUPFAM" id="SSF53383">
    <property type="entry name" value="PLP-dependent transferases"/>
    <property type="match status" value="1"/>
</dbReference>
<dbReference type="PRINTS" id="PR00753">
    <property type="entry name" value="ACCSYNTHASE"/>
</dbReference>
<dbReference type="PROSITE" id="PS00105">
    <property type="entry name" value="AA_TRANSFER_CLASS_1"/>
    <property type="match status" value="1"/>
</dbReference>
<evidence type="ECO:0000256" key="3">
    <source>
        <dbReference type="ARBA" id="ARBA00022576"/>
    </source>
</evidence>
<comment type="similarity">
    <text evidence="2 6">Belongs to the class-I pyridoxal-phosphate-dependent aminotransferase family.</text>
</comment>
<dbReference type="EC" id="2.6.1.-" evidence="6"/>
<dbReference type="CDD" id="cd00609">
    <property type="entry name" value="AAT_like"/>
    <property type="match status" value="1"/>
</dbReference>
<evidence type="ECO:0000256" key="1">
    <source>
        <dbReference type="ARBA" id="ARBA00001933"/>
    </source>
</evidence>
<name>A0A0U3U7E0_9BACT</name>
<dbReference type="GO" id="GO:0008483">
    <property type="term" value="F:transaminase activity"/>
    <property type="evidence" value="ECO:0007669"/>
    <property type="project" value="UniProtKB-KW"/>
</dbReference>
<dbReference type="NCBIfam" id="NF005744">
    <property type="entry name" value="PRK07568.1"/>
    <property type="match status" value="1"/>
</dbReference>
<evidence type="ECO:0000256" key="5">
    <source>
        <dbReference type="ARBA" id="ARBA00022898"/>
    </source>
</evidence>
<dbReference type="InterPro" id="IPR015422">
    <property type="entry name" value="PyrdxlP-dep_Trfase_small"/>
</dbReference>
<dbReference type="EMBL" id="KU240005">
    <property type="protein sequence ID" value="ALV85560.1"/>
    <property type="molecule type" value="Genomic_DNA"/>
</dbReference>
<dbReference type="GO" id="GO:0030170">
    <property type="term" value="F:pyridoxal phosphate binding"/>
    <property type="evidence" value="ECO:0007669"/>
    <property type="project" value="InterPro"/>
</dbReference>
<dbReference type="Pfam" id="PF00155">
    <property type="entry name" value="Aminotran_1_2"/>
    <property type="match status" value="1"/>
</dbReference>
<evidence type="ECO:0000256" key="2">
    <source>
        <dbReference type="ARBA" id="ARBA00007441"/>
    </source>
</evidence>
<protein>
    <recommendedName>
        <fullName evidence="6">Aminotransferase</fullName>
        <ecNumber evidence="6">2.6.1.-</ecNumber>
    </recommendedName>
</protein>
<dbReference type="PANTHER" id="PTHR46383">
    <property type="entry name" value="ASPARTATE AMINOTRANSFERASE"/>
    <property type="match status" value="1"/>
</dbReference>
<evidence type="ECO:0000259" key="7">
    <source>
        <dbReference type="Pfam" id="PF00155"/>
    </source>
</evidence>
<dbReference type="Gene3D" id="3.90.1150.10">
    <property type="entry name" value="Aspartate Aminotransferase, domain 1"/>
    <property type="match status" value="1"/>
</dbReference>
<organism evidence="8">
    <name type="scientific">uncultured bacterium pA1</name>
    <dbReference type="NCBI Taxonomy" id="1776268"/>
    <lineage>
        <taxon>Bacteria</taxon>
        <taxon>environmental samples</taxon>
    </lineage>
</organism>
<dbReference type="GO" id="GO:0006520">
    <property type="term" value="P:amino acid metabolic process"/>
    <property type="evidence" value="ECO:0007669"/>
    <property type="project" value="InterPro"/>
</dbReference>
<dbReference type="PANTHER" id="PTHR46383:SF1">
    <property type="entry name" value="ASPARTATE AMINOTRANSFERASE"/>
    <property type="match status" value="1"/>
</dbReference>
<feature type="domain" description="Aminotransferase class I/classII large" evidence="7">
    <location>
        <begin position="33"/>
        <end position="373"/>
    </location>
</feature>